<organism evidence="1 2">
    <name type="scientific">Streblomastix strix</name>
    <dbReference type="NCBI Taxonomy" id="222440"/>
    <lineage>
        <taxon>Eukaryota</taxon>
        <taxon>Metamonada</taxon>
        <taxon>Preaxostyla</taxon>
        <taxon>Oxymonadida</taxon>
        <taxon>Streblomastigidae</taxon>
        <taxon>Streblomastix</taxon>
    </lineage>
</organism>
<evidence type="ECO:0000313" key="1">
    <source>
        <dbReference type="EMBL" id="KAA6365215.1"/>
    </source>
</evidence>
<proteinExistence type="predicted"/>
<evidence type="ECO:0000313" key="2">
    <source>
        <dbReference type="Proteomes" id="UP000324800"/>
    </source>
</evidence>
<name>A0A5J4U675_9EUKA</name>
<dbReference type="AlphaFoldDB" id="A0A5J4U675"/>
<reference evidence="1 2" key="1">
    <citation type="submission" date="2019-03" db="EMBL/GenBank/DDBJ databases">
        <title>Single cell metagenomics reveals metabolic interactions within the superorganism composed of flagellate Streblomastix strix and complex community of Bacteroidetes bacteria on its surface.</title>
        <authorList>
            <person name="Treitli S.C."/>
            <person name="Kolisko M."/>
            <person name="Husnik F."/>
            <person name="Keeling P."/>
            <person name="Hampl V."/>
        </authorList>
    </citation>
    <scope>NUCLEOTIDE SEQUENCE [LARGE SCALE GENOMIC DNA]</scope>
    <source>
        <strain evidence="1">ST1C</strain>
    </source>
</reference>
<accession>A0A5J4U675</accession>
<dbReference type="Proteomes" id="UP000324800">
    <property type="component" value="Unassembled WGS sequence"/>
</dbReference>
<sequence>MLNKSLITKARTCAQTLVPLHPLNQVSKLNQIIQQSPNKTINQNRSVQNQQQIPQIGKLDNINFSKKTFIRSKSGAKAWMKLQVEKPEFQFHNRSLSSVAATTERQFAERSYDHIVQPLATLALQTSQQQGVFK</sequence>
<protein>
    <submittedName>
        <fullName evidence="1">Uncharacterized protein</fullName>
    </submittedName>
</protein>
<comment type="caution">
    <text evidence="1">The sequence shown here is derived from an EMBL/GenBank/DDBJ whole genome shotgun (WGS) entry which is preliminary data.</text>
</comment>
<gene>
    <name evidence="1" type="ORF">EZS28_039259</name>
</gene>
<dbReference type="EMBL" id="SNRW01020694">
    <property type="protein sequence ID" value="KAA6365215.1"/>
    <property type="molecule type" value="Genomic_DNA"/>
</dbReference>